<dbReference type="PROSITE" id="PS00892">
    <property type="entry name" value="HIT_1"/>
    <property type="match status" value="1"/>
</dbReference>
<dbReference type="GeneID" id="25474128"/>
<dbReference type="Proteomes" id="UP000030754">
    <property type="component" value="Unassembled WGS sequence"/>
</dbReference>
<dbReference type="InterPro" id="IPR011146">
    <property type="entry name" value="HIT-like"/>
</dbReference>
<proteinExistence type="predicted"/>
<dbReference type="EMBL" id="HG724688">
    <property type="protein sequence ID" value="CDJ67682.1"/>
    <property type="molecule type" value="Genomic_DNA"/>
</dbReference>
<accession>U6MTZ0</accession>
<organism evidence="3 4">
    <name type="scientific">Eimeria necatrix</name>
    <dbReference type="NCBI Taxonomy" id="51315"/>
    <lineage>
        <taxon>Eukaryota</taxon>
        <taxon>Sar</taxon>
        <taxon>Alveolata</taxon>
        <taxon>Apicomplexa</taxon>
        <taxon>Conoidasida</taxon>
        <taxon>Coccidia</taxon>
        <taxon>Eucoccidiorida</taxon>
        <taxon>Eimeriorina</taxon>
        <taxon>Eimeriidae</taxon>
        <taxon>Eimeria</taxon>
    </lineage>
</organism>
<dbReference type="PANTHER" id="PTHR46243:SF1">
    <property type="entry name" value="BIS(5'-ADENOSYL)-TRIPHOSPHATASE"/>
    <property type="match status" value="1"/>
</dbReference>
<dbReference type="InterPro" id="IPR019808">
    <property type="entry name" value="Histidine_triad_CS"/>
</dbReference>
<keyword evidence="4" id="KW-1185">Reference proteome</keyword>
<dbReference type="InterPro" id="IPR036265">
    <property type="entry name" value="HIT-like_sf"/>
</dbReference>
<feature type="domain" description="HIT" evidence="2">
    <location>
        <begin position="1"/>
        <end position="78"/>
    </location>
</feature>
<dbReference type="PROSITE" id="PS51084">
    <property type="entry name" value="HIT_2"/>
    <property type="match status" value="1"/>
</dbReference>
<dbReference type="PANTHER" id="PTHR46243">
    <property type="entry name" value="BIS(5'-ADENOSYL)-TRIPHOSPHATASE"/>
    <property type="match status" value="1"/>
</dbReference>
<dbReference type="GO" id="GO:0003824">
    <property type="term" value="F:catalytic activity"/>
    <property type="evidence" value="ECO:0007669"/>
    <property type="project" value="InterPro"/>
</dbReference>
<evidence type="ECO:0000313" key="3">
    <source>
        <dbReference type="EMBL" id="CDJ67682.1"/>
    </source>
</evidence>
<protein>
    <submittedName>
        <fullName evidence="3">BIS(5'-nucleosyl)-tetraphosphatase, putative</fullName>
    </submittedName>
</protein>
<dbReference type="Pfam" id="PF01230">
    <property type="entry name" value="HIT"/>
    <property type="match status" value="1"/>
</dbReference>
<dbReference type="InterPro" id="IPR051884">
    <property type="entry name" value="Bis(5'-adenosyl)-TPase_reg"/>
</dbReference>
<dbReference type="Gene3D" id="3.30.428.10">
    <property type="entry name" value="HIT-like"/>
    <property type="match status" value="1"/>
</dbReference>
<evidence type="ECO:0000259" key="2">
    <source>
        <dbReference type="PROSITE" id="PS51084"/>
    </source>
</evidence>
<feature type="short sequence motif" description="Histidine triad motif" evidence="1">
    <location>
        <begin position="63"/>
        <end position="67"/>
    </location>
</feature>
<dbReference type="OrthoDB" id="680339at2759"/>
<reference evidence="3" key="1">
    <citation type="submission" date="2013-10" db="EMBL/GenBank/DDBJ databases">
        <title>Genomic analysis of the causative agents of coccidiosis in chickens.</title>
        <authorList>
            <person name="Reid A.J."/>
            <person name="Blake D."/>
            <person name="Billington K."/>
            <person name="Browne H."/>
            <person name="Dunn M."/>
            <person name="Hung S."/>
            <person name="Kawahara F."/>
            <person name="Miranda-Saavedra D."/>
            <person name="Mourier T."/>
            <person name="Nagra H."/>
            <person name="Otto T.D."/>
            <person name="Rawlings N."/>
            <person name="Sanchez A."/>
            <person name="Sanders M."/>
            <person name="Subramaniam C."/>
            <person name="Tay Y."/>
            <person name="Dear P."/>
            <person name="Doerig C."/>
            <person name="Gruber A."/>
            <person name="Parkinson J."/>
            <person name="Shirley M."/>
            <person name="Wan K.L."/>
            <person name="Berriman M."/>
            <person name="Tomley F."/>
            <person name="Pain A."/>
        </authorList>
    </citation>
    <scope>NUCLEOTIDE SEQUENCE [LARGE SCALE GENOMIC DNA]</scope>
    <source>
        <strain evidence="3">Houghton</strain>
    </source>
</reference>
<dbReference type="SUPFAM" id="SSF54197">
    <property type="entry name" value="HIT-like"/>
    <property type="match status" value="1"/>
</dbReference>
<evidence type="ECO:0000313" key="4">
    <source>
        <dbReference type="Proteomes" id="UP000030754"/>
    </source>
</evidence>
<dbReference type="VEuPathDB" id="ToxoDB:ENH_00039700"/>
<reference evidence="3" key="2">
    <citation type="submission" date="2013-10" db="EMBL/GenBank/DDBJ databases">
        <authorList>
            <person name="Aslett M."/>
        </authorList>
    </citation>
    <scope>NUCLEOTIDE SEQUENCE [LARGE SCALE GENOMIC DNA]</scope>
    <source>
        <strain evidence="3">Houghton</strain>
    </source>
</reference>
<name>U6MTZ0_9EIME</name>
<gene>
    <name evidence="3" type="ORF">ENH_00039700</name>
</gene>
<sequence>MHCESGAFIVYSFERLCELSEEELGDLFGAAQSVGWLLSCRYTREALTVSLQDGAAAGQTISHLHLHILPRQAGDFEPNDEVYRHLERANPAAPKLQLDCPDRPARTHEEMAAEAEDFRVFGQELIKKMKQQQQQQQQQQ</sequence>
<evidence type="ECO:0000256" key="1">
    <source>
        <dbReference type="PROSITE-ProRule" id="PRU00464"/>
    </source>
</evidence>
<dbReference type="RefSeq" id="XP_013436149.1">
    <property type="nucleotide sequence ID" value="XM_013580695.1"/>
</dbReference>
<dbReference type="AlphaFoldDB" id="U6MTZ0"/>